<evidence type="ECO:0000313" key="3">
    <source>
        <dbReference type="EMBL" id="GMA31124.1"/>
    </source>
</evidence>
<dbReference type="AlphaFoldDB" id="A0AA37XBJ5"/>
<accession>A0AA37XBJ5</accession>
<dbReference type="EMBL" id="BSUM01000001">
    <property type="protein sequence ID" value="GMA31124.1"/>
    <property type="molecule type" value="Genomic_DNA"/>
</dbReference>
<sequence length="67" mass="6495">MIGSAVLGAGMIAAIMPMVWAGGIVMALTLVAGVALRAAGLGQPAPEPAAHKRREQAAAAGASSTAR</sequence>
<evidence type="ECO:0000256" key="2">
    <source>
        <dbReference type="SAM" id="Phobius"/>
    </source>
</evidence>
<feature type="region of interest" description="Disordered" evidence="1">
    <location>
        <begin position="43"/>
        <end position="67"/>
    </location>
</feature>
<comment type="caution">
    <text evidence="3">The sequence shown here is derived from an EMBL/GenBank/DDBJ whole genome shotgun (WGS) entry which is preliminary data.</text>
</comment>
<feature type="transmembrane region" description="Helical" evidence="2">
    <location>
        <begin position="12"/>
        <end position="36"/>
    </location>
</feature>
<proteinExistence type="predicted"/>
<evidence type="ECO:0000256" key="1">
    <source>
        <dbReference type="SAM" id="MobiDB-lite"/>
    </source>
</evidence>
<dbReference type="Proteomes" id="UP001157161">
    <property type="component" value="Unassembled WGS sequence"/>
</dbReference>
<keyword evidence="2" id="KW-0472">Membrane</keyword>
<keyword evidence="4" id="KW-1185">Reference proteome</keyword>
<keyword evidence="2" id="KW-1133">Transmembrane helix</keyword>
<reference evidence="3" key="1">
    <citation type="journal article" date="2014" name="Int. J. Syst. Evol. Microbiol.">
        <title>Complete genome sequence of Corynebacterium casei LMG S-19264T (=DSM 44701T), isolated from a smear-ripened cheese.</title>
        <authorList>
            <consortium name="US DOE Joint Genome Institute (JGI-PGF)"/>
            <person name="Walter F."/>
            <person name="Albersmeier A."/>
            <person name="Kalinowski J."/>
            <person name="Ruckert C."/>
        </authorList>
    </citation>
    <scope>NUCLEOTIDE SEQUENCE</scope>
    <source>
        <strain evidence="3">NBRC 112290</strain>
    </source>
</reference>
<feature type="compositionally biased region" description="Low complexity" evidence="1">
    <location>
        <begin position="57"/>
        <end position="67"/>
    </location>
</feature>
<organism evidence="3 4">
    <name type="scientific">Litorihabitans aurantiacus</name>
    <dbReference type="NCBI Taxonomy" id="1930061"/>
    <lineage>
        <taxon>Bacteria</taxon>
        <taxon>Bacillati</taxon>
        <taxon>Actinomycetota</taxon>
        <taxon>Actinomycetes</taxon>
        <taxon>Micrococcales</taxon>
        <taxon>Beutenbergiaceae</taxon>
        <taxon>Litorihabitans</taxon>
    </lineage>
</organism>
<keyword evidence="2" id="KW-0812">Transmembrane</keyword>
<gene>
    <name evidence="3" type="ORF">GCM10025875_11160</name>
</gene>
<protein>
    <submittedName>
        <fullName evidence="3">Uncharacterized protein</fullName>
    </submittedName>
</protein>
<evidence type="ECO:0000313" key="4">
    <source>
        <dbReference type="Proteomes" id="UP001157161"/>
    </source>
</evidence>
<reference evidence="3" key="2">
    <citation type="submission" date="2023-02" db="EMBL/GenBank/DDBJ databases">
        <authorList>
            <person name="Sun Q."/>
            <person name="Mori K."/>
        </authorList>
    </citation>
    <scope>NUCLEOTIDE SEQUENCE</scope>
    <source>
        <strain evidence="3">NBRC 112290</strain>
    </source>
</reference>
<name>A0AA37XBJ5_9MICO</name>